<reference evidence="2 3" key="1">
    <citation type="submission" date="2016-10" db="EMBL/GenBank/DDBJ databases">
        <title>Rhodobacter sp. LPB0142, isolated from sea water.</title>
        <authorList>
            <person name="Kim E."/>
            <person name="Yi H."/>
        </authorList>
    </citation>
    <scope>NUCLEOTIDE SEQUENCE [LARGE SCALE GENOMIC DNA]</scope>
    <source>
        <strain evidence="2 3">LPB0142</strain>
    </source>
</reference>
<dbReference type="RefSeq" id="WP_068765084.1">
    <property type="nucleotide sequence ID" value="NZ_CP017781.1"/>
</dbReference>
<dbReference type="STRING" id="1850250.LPB142_07300"/>
<accession>A0A1D9MBE6</accession>
<keyword evidence="3" id="KW-1185">Reference proteome</keyword>
<keyword evidence="1" id="KW-0812">Transmembrane</keyword>
<dbReference type="AlphaFoldDB" id="A0A1D9MBE6"/>
<proteinExistence type="predicted"/>
<protein>
    <submittedName>
        <fullName evidence="2">Uncharacterized protein</fullName>
    </submittedName>
</protein>
<dbReference type="EMBL" id="CP017781">
    <property type="protein sequence ID" value="AOZ69153.1"/>
    <property type="molecule type" value="Genomic_DNA"/>
</dbReference>
<dbReference type="Proteomes" id="UP000176562">
    <property type="component" value="Chromosome"/>
</dbReference>
<evidence type="ECO:0000313" key="2">
    <source>
        <dbReference type="EMBL" id="AOZ69153.1"/>
    </source>
</evidence>
<feature type="transmembrane region" description="Helical" evidence="1">
    <location>
        <begin position="40"/>
        <end position="66"/>
    </location>
</feature>
<keyword evidence="1" id="KW-0472">Membrane</keyword>
<keyword evidence="1" id="KW-1133">Transmembrane helix</keyword>
<gene>
    <name evidence="2" type="ORF">LPB142_07300</name>
</gene>
<evidence type="ECO:0000313" key="3">
    <source>
        <dbReference type="Proteomes" id="UP000176562"/>
    </source>
</evidence>
<evidence type="ECO:0000256" key="1">
    <source>
        <dbReference type="SAM" id="Phobius"/>
    </source>
</evidence>
<organism evidence="2 3">
    <name type="scientific">Rhodobacter xanthinilyticus</name>
    <dbReference type="NCBI Taxonomy" id="1850250"/>
    <lineage>
        <taxon>Bacteria</taxon>
        <taxon>Pseudomonadati</taxon>
        <taxon>Pseudomonadota</taxon>
        <taxon>Alphaproteobacteria</taxon>
        <taxon>Rhodobacterales</taxon>
        <taxon>Rhodobacter group</taxon>
        <taxon>Rhodobacter</taxon>
    </lineage>
</organism>
<dbReference type="KEGG" id="rhp:LPB142_07300"/>
<feature type="transmembrane region" description="Helical" evidence="1">
    <location>
        <begin position="72"/>
        <end position="94"/>
    </location>
</feature>
<name>A0A1D9MBE6_9RHOB</name>
<sequence length="109" mass="11566">MTDLPAFLPLLRLLKRLLRIKLRLWELTARERGGWAVEAVVFGVLALFMVALGLGLGLAGAVMALIAAGFSAAAALGLMAGAAAVLALVFWLLARARAAQVLRHRPPKL</sequence>